<dbReference type="Proteomes" id="UP000596742">
    <property type="component" value="Unassembled WGS sequence"/>
</dbReference>
<keyword evidence="3" id="KW-0732">Signal</keyword>
<proteinExistence type="predicted"/>
<feature type="chain" id="PRO_5032474697" evidence="3">
    <location>
        <begin position="23"/>
        <end position="117"/>
    </location>
</feature>
<keyword evidence="2" id="KW-0472">Membrane</keyword>
<evidence type="ECO:0000256" key="1">
    <source>
        <dbReference type="SAM" id="MobiDB-lite"/>
    </source>
</evidence>
<keyword evidence="5" id="KW-1185">Reference proteome</keyword>
<comment type="caution">
    <text evidence="4">The sequence shown here is derived from an EMBL/GenBank/DDBJ whole genome shotgun (WGS) entry which is preliminary data.</text>
</comment>
<protein>
    <submittedName>
        <fullName evidence="4">Uncharacterized protein</fullName>
    </submittedName>
</protein>
<keyword evidence="2" id="KW-1133">Transmembrane helix</keyword>
<name>A0A8B6FJ06_MYTGA</name>
<dbReference type="OrthoDB" id="10346170at2759"/>
<evidence type="ECO:0000313" key="5">
    <source>
        <dbReference type="Proteomes" id="UP000596742"/>
    </source>
</evidence>
<organism evidence="4 5">
    <name type="scientific">Mytilus galloprovincialis</name>
    <name type="common">Mediterranean mussel</name>
    <dbReference type="NCBI Taxonomy" id="29158"/>
    <lineage>
        <taxon>Eukaryota</taxon>
        <taxon>Metazoa</taxon>
        <taxon>Spiralia</taxon>
        <taxon>Lophotrochozoa</taxon>
        <taxon>Mollusca</taxon>
        <taxon>Bivalvia</taxon>
        <taxon>Autobranchia</taxon>
        <taxon>Pteriomorphia</taxon>
        <taxon>Mytilida</taxon>
        <taxon>Mytiloidea</taxon>
        <taxon>Mytilidae</taxon>
        <taxon>Mytilinae</taxon>
        <taxon>Mytilus</taxon>
    </lineage>
</organism>
<feature type="transmembrane region" description="Helical" evidence="2">
    <location>
        <begin position="71"/>
        <end position="94"/>
    </location>
</feature>
<keyword evidence="2" id="KW-0812">Transmembrane</keyword>
<feature type="signal peptide" evidence="3">
    <location>
        <begin position="1"/>
        <end position="22"/>
    </location>
</feature>
<reference evidence="4" key="1">
    <citation type="submission" date="2018-11" db="EMBL/GenBank/DDBJ databases">
        <authorList>
            <person name="Alioto T."/>
            <person name="Alioto T."/>
        </authorList>
    </citation>
    <scope>NUCLEOTIDE SEQUENCE</scope>
</reference>
<feature type="region of interest" description="Disordered" evidence="1">
    <location>
        <begin position="98"/>
        <end position="117"/>
    </location>
</feature>
<dbReference type="AlphaFoldDB" id="A0A8B6FJ06"/>
<evidence type="ECO:0000256" key="2">
    <source>
        <dbReference type="SAM" id="Phobius"/>
    </source>
</evidence>
<feature type="compositionally biased region" description="Basic and acidic residues" evidence="1">
    <location>
        <begin position="102"/>
        <end position="117"/>
    </location>
</feature>
<dbReference type="EMBL" id="UYJE01006906">
    <property type="protein sequence ID" value="VDI50000.1"/>
    <property type="molecule type" value="Genomic_DNA"/>
</dbReference>
<sequence>MTTLGFVFIFLFVALIFQHINGEICGGDYATEYECDIGTCCKVDGRWDCLTDEQDSYMCEETSDTSGWKTWHTIITVVGGVSIFMSIVGCCVRMSRHNRAGPRRDDEERFVHQEVRS</sequence>
<evidence type="ECO:0000313" key="4">
    <source>
        <dbReference type="EMBL" id="VDI50000.1"/>
    </source>
</evidence>
<evidence type="ECO:0000256" key="3">
    <source>
        <dbReference type="SAM" id="SignalP"/>
    </source>
</evidence>
<accession>A0A8B6FJ06</accession>
<gene>
    <name evidence="4" type="ORF">MGAL_10B060572</name>
</gene>